<keyword evidence="1" id="KW-0472">Membrane</keyword>
<proteinExistence type="predicted"/>
<keyword evidence="3" id="KW-1185">Reference proteome</keyword>
<keyword evidence="1" id="KW-1133">Transmembrane helix</keyword>
<evidence type="ECO:0000313" key="3">
    <source>
        <dbReference type="Proteomes" id="UP001142292"/>
    </source>
</evidence>
<gene>
    <name evidence="2" type="ORF">GCM10017579_25780</name>
</gene>
<dbReference type="Proteomes" id="UP001142292">
    <property type="component" value="Unassembled WGS sequence"/>
</dbReference>
<protein>
    <submittedName>
        <fullName evidence="2">Uncharacterized protein</fullName>
    </submittedName>
</protein>
<accession>A0ABQ5SWM3</accession>
<feature type="transmembrane region" description="Helical" evidence="1">
    <location>
        <begin position="38"/>
        <end position="60"/>
    </location>
</feature>
<reference evidence="2" key="2">
    <citation type="submission" date="2023-01" db="EMBL/GenBank/DDBJ databases">
        <authorList>
            <person name="Sun Q."/>
            <person name="Evtushenko L."/>
        </authorList>
    </citation>
    <scope>NUCLEOTIDE SEQUENCE</scope>
    <source>
        <strain evidence="2">VKM Ac-1246</strain>
    </source>
</reference>
<feature type="transmembrane region" description="Helical" evidence="1">
    <location>
        <begin position="80"/>
        <end position="101"/>
    </location>
</feature>
<dbReference type="EMBL" id="BSEL01000005">
    <property type="protein sequence ID" value="GLJ68542.1"/>
    <property type="molecule type" value="Genomic_DNA"/>
</dbReference>
<comment type="caution">
    <text evidence="2">The sequence shown here is derived from an EMBL/GenBank/DDBJ whole genome shotgun (WGS) entry which is preliminary data.</text>
</comment>
<evidence type="ECO:0000313" key="2">
    <source>
        <dbReference type="EMBL" id="GLJ68542.1"/>
    </source>
</evidence>
<keyword evidence="1" id="KW-0812">Transmembrane</keyword>
<feature type="transmembrane region" description="Helical" evidence="1">
    <location>
        <begin position="12"/>
        <end position="32"/>
    </location>
</feature>
<evidence type="ECO:0000256" key="1">
    <source>
        <dbReference type="SAM" id="Phobius"/>
    </source>
</evidence>
<feature type="transmembrane region" description="Helical" evidence="1">
    <location>
        <begin position="107"/>
        <end position="129"/>
    </location>
</feature>
<reference evidence="2" key="1">
    <citation type="journal article" date="2014" name="Int. J. Syst. Evol. Microbiol.">
        <title>Complete genome of a new Firmicutes species belonging to the dominant human colonic microbiota ('Ruminococcus bicirculans') reveals two chromosomes and a selective capacity to utilize plant glucans.</title>
        <authorList>
            <consortium name="NISC Comparative Sequencing Program"/>
            <person name="Wegmann U."/>
            <person name="Louis P."/>
            <person name="Goesmann A."/>
            <person name="Henrissat B."/>
            <person name="Duncan S.H."/>
            <person name="Flint H.J."/>
        </authorList>
    </citation>
    <scope>NUCLEOTIDE SEQUENCE</scope>
    <source>
        <strain evidence="2">VKM Ac-1246</strain>
    </source>
</reference>
<name>A0ABQ5SWM3_9ACTN</name>
<dbReference type="RefSeq" id="WP_189118829.1">
    <property type="nucleotide sequence ID" value="NZ_BMRK01000009.1"/>
</dbReference>
<feature type="transmembrane region" description="Helical" evidence="1">
    <location>
        <begin position="136"/>
        <end position="158"/>
    </location>
</feature>
<sequence length="192" mass="20063">MSRRGDLGRSLLLYAGLGLGWAIAARLFMRLFTDDPTFTLSGTGLIVALVLLAFVGLGAVRGARLSGRTRWWRLAPVPGLLLVLGPGMLLLPCLLAGVIAGRCRRSSVQVVIALVGAAASLAPLVILAADATDNPPLLSFVMGIVLYSGCGLALVAAAREWSRPWLDSPDSKGNIAVQQGADDRLSSCLDSL</sequence>
<organism evidence="2 3">
    <name type="scientific">Nocardioides luteus</name>
    <dbReference type="NCBI Taxonomy" id="1844"/>
    <lineage>
        <taxon>Bacteria</taxon>
        <taxon>Bacillati</taxon>
        <taxon>Actinomycetota</taxon>
        <taxon>Actinomycetes</taxon>
        <taxon>Propionibacteriales</taxon>
        <taxon>Nocardioidaceae</taxon>
        <taxon>Nocardioides</taxon>
    </lineage>
</organism>